<dbReference type="Proteomes" id="UP000295444">
    <property type="component" value="Unassembled WGS sequence"/>
</dbReference>
<dbReference type="InterPro" id="IPR025339">
    <property type="entry name" value="DUF4245"/>
</dbReference>
<dbReference type="AlphaFoldDB" id="A0A4R6SIR7"/>
<name>A0A4R6SIR7_LABRH</name>
<sequence>MVLSLAALLVVIGVIVGFMRGCSFSPGGPSVDEGSLPSVDAAAELRSAATRVDFPVRAVALPQGWRANAATVSPVGTGSTATVAVRVGMITNAGHYLRLSQSNAPIPVLVVSEPGLDSDAPPNETGTQQAAGLTWTVYPGQPGEQTWIAKQGKVVFVISGAGTAAEKRTIAAAALSGAVLPTGRG</sequence>
<reference evidence="1 2" key="1">
    <citation type="submission" date="2019-03" db="EMBL/GenBank/DDBJ databases">
        <title>Genomic Encyclopedia of Type Strains, Phase IV (KMG-IV): sequencing the most valuable type-strain genomes for metagenomic binning, comparative biology and taxonomic classification.</title>
        <authorList>
            <person name="Goeker M."/>
        </authorList>
    </citation>
    <scope>NUCLEOTIDE SEQUENCE [LARGE SCALE GENOMIC DNA]</scope>
    <source>
        <strain evidence="1 2">DSM 45361</strain>
    </source>
</reference>
<comment type="caution">
    <text evidence="1">The sequence shown here is derived from an EMBL/GenBank/DDBJ whole genome shotgun (WGS) entry which is preliminary data.</text>
</comment>
<accession>A0A4R6SIR7</accession>
<evidence type="ECO:0000313" key="1">
    <source>
        <dbReference type="EMBL" id="TDQ04186.1"/>
    </source>
</evidence>
<dbReference type="Pfam" id="PF14030">
    <property type="entry name" value="DUF4245"/>
    <property type="match status" value="1"/>
</dbReference>
<protein>
    <submittedName>
        <fullName evidence="1">Uncharacterized protein DUF4245</fullName>
    </submittedName>
</protein>
<dbReference type="EMBL" id="SNXZ01000001">
    <property type="protein sequence ID" value="TDQ04186.1"/>
    <property type="molecule type" value="Genomic_DNA"/>
</dbReference>
<evidence type="ECO:0000313" key="2">
    <source>
        <dbReference type="Proteomes" id="UP000295444"/>
    </source>
</evidence>
<keyword evidence="2" id="KW-1185">Reference proteome</keyword>
<organism evidence="1 2">
    <name type="scientific">Labedaea rhizosphaerae</name>
    <dbReference type="NCBI Taxonomy" id="598644"/>
    <lineage>
        <taxon>Bacteria</taxon>
        <taxon>Bacillati</taxon>
        <taxon>Actinomycetota</taxon>
        <taxon>Actinomycetes</taxon>
        <taxon>Pseudonocardiales</taxon>
        <taxon>Pseudonocardiaceae</taxon>
        <taxon>Labedaea</taxon>
    </lineage>
</organism>
<gene>
    <name evidence="1" type="ORF">EV186_101128</name>
</gene>
<proteinExistence type="predicted"/>